<dbReference type="Proteomes" id="UP001138751">
    <property type="component" value="Unassembled WGS sequence"/>
</dbReference>
<dbReference type="EMBL" id="JAAEDM010000011">
    <property type="protein sequence ID" value="MBR0670856.1"/>
    <property type="molecule type" value="Genomic_DNA"/>
</dbReference>
<keyword evidence="3" id="KW-0032">Aminotransferase</keyword>
<reference evidence="3" key="2">
    <citation type="journal article" date="2021" name="Syst. Appl. Microbiol.">
        <title>Roseomonas hellenica sp. nov., isolated from roots of wild-growing Alkanna tinctoria.</title>
        <authorList>
            <person name="Rat A."/>
            <person name="Naranjo H.D."/>
            <person name="Lebbe L."/>
            <person name="Cnockaert M."/>
            <person name="Krigas N."/>
            <person name="Grigoriadou K."/>
            <person name="Maloupa E."/>
            <person name="Willems A."/>
        </authorList>
    </citation>
    <scope>NUCLEOTIDE SEQUENCE</scope>
    <source>
        <strain evidence="3">LMG 31231</strain>
    </source>
</reference>
<comment type="caution">
    <text evidence="3">The sequence shown here is derived from an EMBL/GenBank/DDBJ whole genome shotgun (WGS) entry which is preliminary data.</text>
</comment>
<dbReference type="SUPFAM" id="SSF53383">
    <property type="entry name" value="PLP-dependent transferases"/>
    <property type="match status" value="1"/>
</dbReference>
<proteinExistence type="predicted"/>
<dbReference type="Pfam" id="PF00266">
    <property type="entry name" value="Aminotran_5"/>
    <property type="match status" value="1"/>
</dbReference>
<sequence length="387" mass="41574">MPPMLPSQRHLFDIPRDIAYLNAAAWSPLPLAVQEAGRNGAGRKGRPWEIDPGHQARQFDRARAAAAALIGAAAEDVALISSVGYGVATAGKVFAPPAGSRVLVLEDDHSSPVLEWMVRAPIQGFAVDTVKRPSDGDWTAAVEEAIARPGAPVSLASISNVHWSDGGALDMDRISAALKARGAALLIDATHGAGMMDVDVRRIDPDFLIFPTYKWVLGPYGRAFLYVAKRRQDGVPLEQTAHGRRGVAAERAPYFADLAYVDGARRYDMGERDHFIGLEMAAVGMEIMAALGQPSIQERCAMLTARLEDGLAAAGAILPRRELRAPHILCVAFPGGMPAGFVERLASRGAHAAPRLGRLRISPHVYNDEEDVDRFVAAFRAELRAAA</sequence>
<evidence type="ECO:0000259" key="2">
    <source>
        <dbReference type="Pfam" id="PF00266"/>
    </source>
</evidence>
<feature type="domain" description="Aminotransferase class V" evidence="2">
    <location>
        <begin position="55"/>
        <end position="375"/>
    </location>
</feature>
<dbReference type="GO" id="GO:0008483">
    <property type="term" value="F:transaminase activity"/>
    <property type="evidence" value="ECO:0007669"/>
    <property type="project" value="UniProtKB-KW"/>
</dbReference>
<dbReference type="PANTHER" id="PTHR43586:SF15">
    <property type="entry name" value="BLR3095 PROTEIN"/>
    <property type="match status" value="1"/>
</dbReference>
<dbReference type="PANTHER" id="PTHR43586">
    <property type="entry name" value="CYSTEINE DESULFURASE"/>
    <property type="match status" value="1"/>
</dbReference>
<organism evidence="3 4">
    <name type="scientific">Neoroseomonas soli</name>
    <dbReference type="NCBI Taxonomy" id="1081025"/>
    <lineage>
        <taxon>Bacteria</taxon>
        <taxon>Pseudomonadati</taxon>
        <taxon>Pseudomonadota</taxon>
        <taxon>Alphaproteobacteria</taxon>
        <taxon>Acetobacterales</taxon>
        <taxon>Acetobacteraceae</taxon>
        <taxon>Neoroseomonas</taxon>
    </lineage>
</organism>
<dbReference type="InterPro" id="IPR015424">
    <property type="entry name" value="PyrdxlP-dep_Trfase"/>
</dbReference>
<keyword evidence="1" id="KW-0663">Pyridoxal phosphate</keyword>
<evidence type="ECO:0000256" key="1">
    <source>
        <dbReference type="ARBA" id="ARBA00022898"/>
    </source>
</evidence>
<dbReference type="AlphaFoldDB" id="A0A9X9WUM7"/>
<gene>
    <name evidence="3" type="ORF">GXW76_06700</name>
</gene>
<protein>
    <submittedName>
        <fullName evidence="3">Aminotransferase class V-fold PLP-dependent enzyme</fullName>
    </submittedName>
</protein>
<keyword evidence="4" id="KW-1185">Reference proteome</keyword>
<evidence type="ECO:0000313" key="3">
    <source>
        <dbReference type="EMBL" id="MBR0670856.1"/>
    </source>
</evidence>
<keyword evidence="3" id="KW-0808">Transferase</keyword>
<accession>A0A9X9WUM7</accession>
<evidence type="ECO:0000313" key="4">
    <source>
        <dbReference type="Proteomes" id="UP001138751"/>
    </source>
</evidence>
<dbReference type="Gene3D" id="3.40.640.10">
    <property type="entry name" value="Type I PLP-dependent aspartate aminotransferase-like (Major domain)"/>
    <property type="match status" value="1"/>
</dbReference>
<name>A0A9X9WUM7_9PROT</name>
<reference evidence="3" key="1">
    <citation type="submission" date="2020-01" db="EMBL/GenBank/DDBJ databases">
        <authorList>
            <person name="Rat A."/>
        </authorList>
    </citation>
    <scope>NUCLEOTIDE SEQUENCE</scope>
    <source>
        <strain evidence="3">LMG 31231</strain>
    </source>
</reference>
<dbReference type="InterPro" id="IPR015421">
    <property type="entry name" value="PyrdxlP-dep_Trfase_major"/>
</dbReference>
<dbReference type="InterPro" id="IPR015422">
    <property type="entry name" value="PyrdxlP-dep_Trfase_small"/>
</dbReference>
<dbReference type="InterPro" id="IPR000192">
    <property type="entry name" value="Aminotrans_V_dom"/>
</dbReference>
<dbReference type="Gene3D" id="3.90.1150.10">
    <property type="entry name" value="Aspartate Aminotransferase, domain 1"/>
    <property type="match status" value="1"/>
</dbReference>